<dbReference type="Proteomes" id="UP001153642">
    <property type="component" value="Unassembled WGS sequence"/>
</dbReference>
<name>A0ABT6FW05_9FLAO</name>
<keyword evidence="1" id="KW-0805">Transcription regulation</keyword>
<feature type="domain" description="HTH araC/xylS-type" evidence="4">
    <location>
        <begin position="229"/>
        <end position="327"/>
    </location>
</feature>
<comment type="caution">
    <text evidence="5">The sequence shown here is derived from an EMBL/GenBank/DDBJ whole genome shotgun (WGS) entry which is preliminary data.</text>
</comment>
<dbReference type="InterPro" id="IPR053142">
    <property type="entry name" value="PchR_regulatory_protein"/>
</dbReference>
<dbReference type="InterPro" id="IPR018060">
    <property type="entry name" value="HTH_AraC"/>
</dbReference>
<accession>A0ABT6FW05</accession>
<protein>
    <submittedName>
        <fullName evidence="5">AraC family transcriptional regulator</fullName>
    </submittedName>
</protein>
<evidence type="ECO:0000256" key="3">
    <source>
        <dbReference type="ARBA" id="ARBA00023163"/>
    </source>
</evidence>
<sequence length="328" mass="37938">MEKKRRDFINCELINLKGRDIGFKEVVGSCISVVNGVGCDYAVYKVHGKYGKGDIKHVQIGSVSIQTCNLELEKDLVFYNETNEDFIHMSFLIEGEKIISLRGNNDVLNESQECYMARVEEFKGYVRLTGERPYREVNISFPYSYLQQRGIMEVNDFKSYNDNHLVHPMSNEILTILAHIQETTLEGVSKRLFLEAKLLELLALQLNNYKNGQIQKSGVNQDKILKKLYAAKQFMLDNLDQNYSIKEMSRKMALNEYIFKKEFKRVFGCSVNEFYSDKKMNKAKELLKVTQLPIYEIAGEVGYKNATHFSAAFKRAYGKTPKQFRVVI</sequence>
<keyword evidence="3" id="KW-0804">Transcription</keyword>
<evidence type="ECO:0000313" key="6">
    <source>
        <dbReference type="Proteomes" id="UP001153642"/>
    </source>
</evidence>
<dbReference type="RefSeq" id="WP_277901017.1">
    <property type="nucleotide sequence ID" value="NZ_JAPMUA010000006.1"/>
</dbReference>
<dbReference type="InterPro" id="IPR020449">
    <property type="entry name" value="Tscrpt_reg_AraC-type_HTH"/>
</dbReference>
<keyword evidence="2" id="KW-0238">DNA-binding</keyword>
<dbReference type="PRINTS" id="PR00032">
    <property type="entry name" value="HTHARAC"/>
</dbReference>
<organism evidence="5 6">
    <name type="scientific">Galbibacter pacificus</name>
    <dbReference type="NCBI Taxonomy" id="2996052"/>
    <lineage>
        <taxon>Bacteria</taxon>
        <taxon>Pseudomonadati</taxon>
        <taxon>Bacteroidota</taxon>
        <taxon>Flavobacteriia</taxon>
        <taxon>Flavobacteriales</taxon>
        <taxon>Flavobacteriaceae</taxon>
        <taxon>Galbibacter</taxon>
    </lineage>
</organism>
<dbReference type="EMBL" id="JAPMUA010000006">
    <property type="protein sequence ID" value="MDG3587272.1"/>
    <property type="molecule type" value="Genomic_DNA"/>
</dbReference>
<dbReference type="PROSITE" id="PS01124">
    <property type="entry name" value="HTH_ARAC_FAMILY_2"/>
    <property type="match status" value="1"/>
</dbReference>
<evidence type="ECO:0000259" key="4">
    <source>
        <dbReference type="PROSITE" id="PS01124"/>
    </source>
</evidence>
<dbReference type="Gene3D" id="1.10.10.60">
    <property type="entry name" value="Homeodomain-like"/>
    <property type="match status" value="2"/>
</dbReference>
<dbReference type="SUPFAM" id="SSF46689">
    <property type="entry name" value="Homeodomain-like"/>
    <property type="match status" value="2"/>
</dbReference>
<proteinExistence type="predicted"/>
<evidence type="ECO:0000256" key="1">
    <source>
        <dbReference type="ARBA" id="ARBA00023015"/>
    </source>
</evidence>
<evidence type="ECO:0000256" key="2">
    <source>
        <dbReference type="ARBA" id="ARBA00023125"/>
    </source>
</evidence>
<dbReference type="SMART" id="SM00342">
    <property type="entry name" value="HTH_ARAC"/>
    <property type="match status" value="1"/>
</dbReference>
<dbReference type="PANTHER" id="PTHR47893">
    <property type="entry name" value="REGULATORY PROTEIN PCHR"/>
    <property type="match status" value="1"/>
</dbReference>
<evidence type="ECO:0000313" key="5">
    <source>
        <dbReference type="EMBL" id="MDG3587272.1"/>
    </source>
</evidence>
<dbReference type="PANTHER" id="PTHR47893:SF1">
    <property type="entry name" value="REGULATORY PROTEIN PCHR"/>
    <property type="match status" value="1"/>
</dbReference>
<reference evidence="5" key="1">
    <citation type="submission" date="2022-11" db="EMBL/GenBank/DDBJ databases">
        <title>High-quality draft genome sequence of Galbibacter sp. strain CMA-7.</title>
        <authorList>
            <person name="Wei L."/>
            <person name="Dong C."/>
            <person name="Shao Z."/>
        </authorList>
    </citation>
    <scope>NUCLEOTIDE SEQUENCE</scope>
    <source>
        <strain evidence="5">CMA-7</strain>
    </source>
</reference>
<gene>
    <name evidence="5" type="ORF">OSR52_15485</name>
</gene>
<keyword evidence="6" id="KW-1185">Reference proteome</keyword>
<dbReference type="Pfam" id="PF12833">
    <property type="entry name" value="HTH_18"/>
    <property type="match status" value="1"/>
</dbReference>
<dbReference type="InterPro" id="IPR009057">
    <property type="entry name" value="Homeodomain-like_sf"/>
</dbReference>